<name>A0A0H2R7S1_9AGAM</name>
<dbReference type="PANTHER" id="PTHR23257">
    <property type="entry name" value="SERINE-THREONINE PROTEIN KINASE"/>
    <property type="match status" value="1"/>
</dbReference>
<sequence length="147" mass="15968">MTSHPNIHQFLGLSIQDNGRKSIALISPWRSHGNLLSYVRENRSSNRPDLLAQVGIGLLYLHSVGIIHGDLKCSNILVNNAGNPQLSDFGLSTVEPFQTTVSGSASLSGGNPRWLAPELMLPYLFGMSGRSTRESDIYAFGMTALEV</sequence>
<dbReference type="InterPro" id="IPR001245">
    <property type="entry name" value="Ser-Thr/Tyr_kinase_cat_dom"/>
</dbReference>
<dbReference type="STRING" id="27342.A0A0H2R7S1"/>
<dbReference type="InParanoid" id="A0A0H2R7S1"/>
<dbReference type="GO" id="GO:0004672">
    <property type="term" value="F:protein kinase activity"/>
    <property type="evidence" value="ECO:0007669"/>
    <property type="project" value="InterPro"/>
</dbReference>
<dbReference type="InterPro" id="IPR008271">
    <property type="entry name" value="Ser/Thr_kinase_AS"/>
</dbReference>
<dbReference type="GO" id="GO:0005524">
    <property type="term" value="F:ATP binding"/>
    <property type="evidence" value="ECO:0007669"/>
    <property type="project" value="InterPro"/>
</dbReference>
<dbReference type="OrthoDB" id="1924919at2759"/>
<protein>
    <submittedName>
        <fullName evidence="2">Kinase-like protein</fullName>
    </submittedName>
</protein>
<organism evidence="2 3">
    <name type="scientific">Schizopora paradoxa</name>
    <dbReference type="NCBI Taxonomy" id="27342"/>
    <lineage>
        <taxon>Eukaryota</taxon>
        <taxon>Fungi</taxon>
        <taxon>Dikarya</taxon>
        <taxon>Basidiomycota</taxon>
        <taxon>Agaricomycotina</taxon>
        <taxon>Agaricomycetes</taxon>
        <taxon>Hymenochaetales</taxon>
        <taxon>Schizoporaceae</taxon>
        <taxon>Schizopora</taxon>
    </lineage>
</organism>
<dbReference type="Proteomes" id="UP000053477">
    <property type="component" value="Unassembled WGS sequence"/>
</dbReference>
<dbReference type="GO" id="GO:0005737">
    <property type="term" value="C:cytoplasm"/>
    <property type="evidence" value="ECO:0007669"/>
    <property type="project" value="TreeGrafter"/>
</dbReference>
<keyword evidence="2" id="KW-0418">Kinase</keyword>
<dbReference type="Pfam" id="PF07714">
    <property type="entry name" value="PK_Tyr_Ser-Thr"/>
    <property type="match status" value="1"/>
</dbReference>
<feature type="domain" description="Protein kinase" evidence="1">
    <location>
        <begin position="1"/>
        <end position="147"/>
    </location>
</feature>
<dbReference type="PROSITE" id="PS00108">
    <property type="entry name" value="PROTEIN_KINASE_ST"/>
    <property type="match status" value="1"/>
</dbReference>
<keyword evidence="2" id="KW-0808">Transferase</keyword>
<evidence type="ECO:0000313" key="2">
    <source>
        <dbReference type="EMBL" id="KLO07885.1"/>
    </source>
</evidence>
<dbReference type="SMART" id="SM00220">
    <property type="entry name" value="S_TKc"/>
    <property type="match status" value="1"/>
</dbReference>
<dbReference type="AlphaFoldDB" id="A0A0H2R7S1"/>
<dbReference type="SUPFAM" id="SSF56112">
    <property type="entry name" value="Protein kinase-like (PK-like)"/>
    <property type="match status" value="1"/>
</dbReference>
<dbReference type="GO" id="GO:0007165">
    <property type="term" value="P:signal transduction"/>
    <property type="evidence" value="ECO:0007669"/>
    <property type="project" value="TreeGrafter"/>
</dbReference>
<dbReference type="Gene3D" id="1.10.510.10">
    <property type="entry name" value="Transferase(Phosphotransferase) domain 1"/>
    <property type="match status" value="1"/>
</dbReference>
<dbReference type="PROSITE" id="PS50011">
    <property type="entry name" value="PROTEIN_KINASE_DOM"/>
    <property type="match status" value="1"/>
</dbReference>
<gene>
    <name evidence="2" type="ORF">SCHPADRAFT_836010</name>
</gene>
<dbReference type="InterPro" id="IPR050167">
    <property type="entry name" value="Ser_Thr_protein_kinase"/>
</dbReference>
<evidence type="ECO:0000259" key="1">
    <source>
        <dbReference type="PROSITE" id="PS50011"/>
    </source>
</evidence>
<evidence type="ECO:0000313" key="3">
    <source>
        <dbReference type="Proteomes" id="UP000053477"/>
    </source>
</evidence>
<dbReference type="InterPro" id="IPR000719">
    <property type="entry name" value="Prot_kinase_dom"/>
</dbReference>
<keyword evidence="3" id="KW-1185">Reference proteome</keyword>
<reference evidence="2 3" key="1">
    <citation type="submission" date="2015-04" db="EMBL/GenBank/DDBJ databases">
        <title>Complete genome sequence of Schizopora paradoxa KUC8140, a cosmopolitan wood degrader in East Asia.</title>
        <authorList>
            <consortium name="DOE Joint Genome Institute"/>
            <person name="Min B."/>
            <person name="Park H."/>
            <person name="Jang Y."/>
            <person name="Kim J.-J."/>
            <person name="Kim K.H."/>
            <person name="Pangilinan J."/>
            <person name="Lipzen A."/>
            <person name="Riley R."/>
            <person name="Grigoriev I.V."/>
            <person name="Spatafora J.W."/>
            <person name="Choi I.-G."/>
        </authorList>
    </citation>
    <scope>NUCLEOTIDE SEQUENCE [LARGE SCALE GENOMIC DNA]</scope>
    <source>
        <strain evidence="2 3">KUC8140</strain>
    </source>
</reference>
<dbReference type="EMBL" id="KQ086115">
    <property type="protein sequence ID" value="KLO07885.1"/>
    <property type="molecule type" value="Genomic_DNA"/>
</dbReference>
<dbReference type="InterPro" id="IPR011009">
    <property type="entry name" value="Kinase-like_dom_sf"/>
</dbReference>
<proteinExistence type="predicted"/>
<accession>A0A0H2R7S1</accession>